<keyword evidence="4" id="KW-0547">Nucleotide-binding</keyword>
<dbReference type="RefSeq" id="WP_336545311.1">
    <property type="nucleotide sequence ID" value="NZ_JBBBDM010000004.1"/>
</dbReference>
<feature type="domain" description="Histidine kinase" evidence="8">
    <location>
        <begin position="167"/>
        <end position="376"/>
    </location>
</feature>
<dbReference type="PRINTS" id="PR00344">
    <property type="entry name" value="BCTRLSENSOR"/>
</dbReference>
<keyword evidence="6" id="KW-0067">ATP-binding</keyword>
<evidence type="ECO:0000256" key="7">
    <source>
        <dbReference type="ARBA" id="ARBA00023012"/>
    </source>
</evidence>
<name>A0ABU8H3J4_9SPHN</name>
<evidence type="ECO:0000259" key="8">
    <source>
        <dbReference type="PROSITE" id="PS50109"/>
    </source>
</evidence>
<keyword evidence="3" id="KW-0808">Transferase</keyword>
<gene>
    <name evidence="9" type="ORF">V8201_10905</name>
</gene>
<dbReference type="SUPFAM" id="SSF55874">
    <property type="entry name" value="ATPase domain of HSP90 chaperone/DNA topoisomerase II/histidine kinase"/>
    <property type="match status" value="1"/>
</dbReference>
<keyword evidence="10" id="KW-1185">Reference proteome</keyword>
<dbReference type="Proteomes" id="UP001367771">
    <property type="component" value="Unassembled WGS sequence"/>
</dbReference>
<evidence type="ECO:0000256" key="6">
    <source>
        <dbReference type="ARBA" id="ARBA00022840"/>
    </source>
</evidence>
<dbReference type="EMBL" id="JBBBDM010000004">
    <property type="protein sequence ID" value="MEI5687585.1"/>
    <property type="molecule type" value="Genomic_DNA"/>
</dbReference>
<dbReference type="InterPro" id="IPR005467">
    <property type="entry name" value="His_kinase_dom"/>
</dbReference>
<dbReference type="EC" id="2.7.13.3" evidence="2"/>
<dbReference type="Gene3D" id="3.30.565.10">
    <property type="entry name" value="Histidine kinase-like ATPase, C-terminal domain"/>
    <property type="match status" value="1"/>
</dbReference>
<dbReference type="PROSITE" id="PS51257">
    <property type="entry name" value="PROKAR_LIPOPROTEIN"/>
    <property type="match status" value="1"/>
</dbReference>
<keyword evidence="7" id="KW-0902">Two-component regulatory system</keyword>
<dbReference type="SMART" id="SM00387">
    <property type="entry name" value="HATPase_c"/>
    <property type="match status" value="1"/>
</dbReference>
<dbReference type="GO" id="GO:0016301">
    <property type="term" value="F:kinase activity"/>
    <property type="evidence" value="ECO:0007669"/>
    <property type="project" value="UniProtKB-KW"/>
</dbReference>
<sequence length="388" mass="41614">MGSDIPRPMATALALFGCGIVAAAAWRWQLWGSVSGALLVALWLALRSLVVAPPPPRHDAPPVADPFANRLLLDAAPTPMLGIEAEQVRALNRAARAMFATDDRVLPPPPALLSRDARYLRHAERRWRIDRVVLTARGGERIVAALVDSEQEERVAEARATGEMIHVLGHELLNGLAPIVSLADSGVAALDRPAPDLPLLREILTTLARRTEGLQRFTEAYRALARLPEPQRRVVSLAPLADDLARLFAVRWPQVRLICDAAALPDWSIDRDQISQALWALLQNAAEAALASAADPRVTLALHVDGRTLACHVGDNGGGIAAADVARIFRPFHTTKADGTGVGLSLARQIAHAHGGTLTLASAVPAHFILSIPYLDADVRVANDCANN</sequence>
<dbReference type="InterPro" id="IPR004358">
    <property type="entry name" value="Sig_transdc_His_kin-like_C"/>
</dbReference>
<comment type="caution">
    <text evidence="9">The sequence shown here is derived from an EMBL/GenBank/DDBJ whole genome shotgun (WGS) entry which is preliminary data.</text>
</comment>
<evidence type="ECO:0000313" key="10">
    <source>
        <dbReference type="Proteomes" id="UP001367771"/>
    </source>
</evidence>
<evidence type="ECO:0000256" key="3">
    <source>
        <dbReference type="ARBA" id="ARBA00022679"/>
    </source>
</evidence>
<reference evidence="9 10" key="1">
    <citation type="journal article" date="2013" name="Int. J. Syst. Evol. Microbiol.">
        <title>Sphingomonas kyungheensis sp. nov., a bacterium with ginsenoside-converting activity isolated from soil of a ginseng field.</title>
        <authorList>
            <person name="Son H.M."/>
            <person name="Yang J.E."/>
            <person name="Park Y."/>
            <person name="Han C.K."/>
            <person name="Kim S.G."/>
            <person name="Kook M."/>
            <person name="Yi T.H."/>
        </authorList>
    </citation>
    <scope>NUCLEOTIDE SEQUENCE [LARGE SCALE GENOMIC DNA]</scope>
    <source>
        <strain evidence="9 10">LMG 26582</strain>
    </source>
</reference>
<evidence type="ECO:0000313" key="9">
    <source>
        <dbReference type="EMBL" id="MEI5687585.1"/>
    </source>
</evidence>
<keyword evidence="5 9" id="KW-0418">Kinase</keyword>
<evidence type="ECO:0000256" key="2">
    <source>
        <dbReference type="ARBA" id="ARBA00012438"/>
    </source>
</evidence>
<dbReference type="PANTHER" id="PTHR43065:SF46">
    <property type="entry name" value="C4-DICARBOXYLATE TRANSPORT SENSOR PROTEIN DCTB"/>
    <property type="match status" value="1"/>
</dbReference>
<comment type="catalytic activity">
    <reaction evidence="1">
        <text>ATP + protein L-histidine = ADP + protein N-phospho-L-histidine.</text>
        <dbReference type="EC" id="2.7.13.3"/>
    </reaction>
</comment>
<protein>
    <recommendedName>
        <fullName evidence="2">histidine kinase</fullName>
        <ecNumber evidence="2">2.7.13.3</ecNumber>
    </recommendedName>
</protein>
<organism evidence="9 10">
    <name type="scientific">Sphingomonas kyungheensis</name>
    <dbReference type="NCBI Taxonomy" id="1069987"/>
    <lineage>
        <taxon>Bacteria</taxon>
        <taxon>Pseudomonadati</taxon>
        <taxon>Pseudomonadota</taxon>
        <taxon>Alphaproteobacteria</taxon>
        <taxon>Sphingomonadales</taxon>
        <taxon>Sphingomonadaceae</taxon>
        <taxon>Sphingomonas</taxon>
    </lineage>
</organism>
<evidence type="ECO:0000256" key="4">
    <source>
        <dbReference type="ARBA" id="ARBA00022741"/>
    </source>
</evidence>
<evidence type="ECO:0000256" key="1">
    <source>
        <dbReference type="ARBA" id="ARBA00000085"/>
    </source>
</evidence>
<dbReference type="InterPro" id="IPR003594">
    <property type="entry name" value="HATPase_dom"/>
</dbReference>
<dbReference type="InterPro" id="IPR036890">
    <property type="entry name" value="HATPase_C_sf"/>
</dbReference>
<proteinExistence type="predicted"/>
<dbReference type="PROSITE" id="PS50109">
    <property type="entry name" value="HIS_KIN"/>
    <property type="match status" value="1"/>
</dbReference>
<accession>A0ABU8H3J4</accession>
<dbReference type="PANTHER" id="PTHR43065">
    <property type="entry name" value="SENSOR HISTIDINE KINASE"/>
    <property type="match status" value="1"/>
</dbReference>
<evidence type="ECO:0000256" key="5">
    <source>
        <dbReference type="ARBA" id="ARBA00022777"/>
    </source>
</evidence>
<dbReference type="Pfam" id="PF02518">
    <property type="entry name" value="HATPase_c"/>
    <property type="match status" value="1"/>
</dbReference>